<sequence length="310" mass="31617">MAANHEYAPEVAVQSYPEAVPQQHPQVYNVQGQQQAQQQPYYAPDAKPTYPPTVSSPPPTTTTHSPYQASHANLASENGNGGVGGGEEKRRGGGGADRTVCGCTLIVFVLSVIIAVLAAGVIGLAAGTGIEASRASEASDSYQRLQASVSAAGLLAPSGTGSAPAAASGTSCPRPETVVIDNGCASNSSSVSGQSYTSFKLLSLATYTMQCNKDVNGTVLYSLFAPDFNSCMDSCSGYTKYATDFFGTTNVNATCAGVSFIPLWTNKTIALAGGAPGNCYLKRGPLEKKAFIVANAGTPVHGAIVDGGSG</sequence>
<evidence type="ECO:0000313" key="5">
    <source>
        <dbReference type="Proteomes" id="UP000006039"/>
    </source>
</evidence>
<accession>J3NNB2</accession>
<keyword evidence="2" id="KW-0812">Transmembrane</keyword>
<feature type="compositionally biased region" description="Polar residues" evidence="1">
    <location>
        <begin position="67"/>
        <end position="76"/>
    </location>
</feature>
<feature type="compositionally biased region" description="Pro residues" evidence="1">
    <location>
        <begin position="49"/>
        <end position="60"/>
    </location>
</feature>
<dbReference type="RefSeq" id="XP_009218809.1">
    <property type="nucleotide sequence ID" value="XM_009220545.1"/>
</dbReference>
<evidence type="ECO:0000256" key="1">
    <source>
        <dbReference type="SAM" id="MobiDB-lite"/>
    </source>
</evidence>
<dbReference type="eggNOG" id="ENOG502RQT0">
    <property type="taxonomic scope" value="Eukaryota"/>
</dbReference>
<reference evidence="4" key="4">
    <citation type="journal article" date="2015" name="G3 (Bethesda)">
        <title>Genome sequences of three phytopathogenic species of the Magnaporthaceae family of fungi.</title>
        <authorList>
            <person name="Okagaki L.H."/>
            <person name="Nunes C.C."/>
            <person name="Sailsbery J."/>
            <person name="Clay B."/>
            <person name="Brown D."/>
            <person name="John T."/>
            <person name="Oh Y."/>
            <person name="Young N."/>
            <person name="Fitzgerald M."/>
            <person name="Haas B.J."/>
            <person name="Zeng Q."/>
            <person name="Young S."/>
            <person name="Adiconis X."/>
            <person name="Fan L."/>
            <person name="Levin J.Z."/>
            <person name="Mitchell T.K."/>
            <person name="Okubara P.A."/>
            <person name="Farman M.L."/>
            <person name="Kohn L.M."/>
            <person name="Birren B."/>
            <person name="Ma L.-J."/>
            <person name="Dean R.A."/>
        </authorList>
    </citation>
    <scope>NUCLEOTIDE SEQUENCE</scope>
    <source>
        <strain evidence="4">R3-111a-1</strain>
    </source>
</reference>
<feature type="compositionally biased region" description="Low complexity" evidence="1">
    <location>
        <begin position="22"/>
        <end position="48"/>
    </location>
</feature>
<name>J3NNB2_GAET3</name>
<dbReference type="Proteomes" id="UP000006039">
    <property type="component" value="Unassembled WGS sequence"/>
</dbReference>
<organism evidence="3">
    <name type="scientific">Gaeumannomyces tritici (strain R3-111a-1)</name>
    <name type="common">Wheat and barley take-all root rot fungus</name>
    <name type="synonym">Gaeumannomyces graminis var. tritici</name>
    <dbReference type="NCBI Taxonomy" id="644352"/>
    <lineage>
        <taxon>Eukaryota</taxon>
        <taxon>Fungi</taxon>
        <taxon>Dikarya</taxon>
        <taxon>Ascomycota</taxon>
        <taxon>Pezizomycotina</taxon>
        <taxon>Sordariomycetes</taxon>
        <taxon>Sordariomycetidae</taxon>
        <taxon>Magnaporthales</taxon>
        <taxon>Magnaporthaceae</taxon>
        <taxon>Gaeumannomyces</taxon>
    </lineage>
</organism>
<dbReference type="VEuPathDB" id="FungiDB:GGTG_02768"/>
<dbReference type="AlphaFoldDB" id="J3NNB2"/>
<keyword evidence="2" id="KW-0472">Membrane</keyword>
<dbReference type="GeneID" id="20343226"/>
<protein>
    <submittedName>
        <fullName evidence="3 4">Uncharacterized protein</fullName>
    </submittedName>
</protein>
<reference evidence="5" key="1">
    <citation type="submission" date="2010-07" db="EMBL/GenBank/DDBJ databases">
        <title>The genome sequence of Gaeumannomyces graminis var. tritici strain R3-111a-1.</title>
        <authorList>
            <consortium name="The Broad Institute Genome Sequencing Platform"/>
            <person name="Ma L.-J."/>
            <person name="Dead R."/>
            <person name="Young S."/>
            <person name="Zeng Q."/>
            <person name="Koehrsen M."/>
            <person name="Alvarado L."/>
            <person name="Berlin A."/>
            <person name="Chapman S.B."/>
            <person name="Chen Z."/>
            <person name="Freedman E."/>
            <person name="Gellesch M."/>
            <person name="Goldberg J."/>
            <person name="Griggs A."/>
            <person name="Gujja S."/>
            <person name="Heilman E.R."/>
            <person name="Heiman D."/>
            <person name="Hepburn T."/>
            <person name="Howarth C."/>
            <person name="Jen D."/>
            <person name="Larson L."/>
            <person name="Mehta T."/>
            <person name="Neiman D."/>
            <person name="Pearson M."/>
            <person name="Roberts A."/>
            <person name="Saif S."/>
            <person name="Shea T."/>
            <person name="Shenoy N."/>
            <person name="Sisk P."/>
            <person name="Stolte C."/>
            <person name="Sykes S."/>
            <person name="Walk T."/>
            <person name="White J."/>
            <person name="Yandava C."/>
            <person name="Haas B."/>
            <person name="Nusbaum C."/>
            <person name="Birren B."/>
        </authorList>
    </citation>
    <scope>NUCLEOTIDE SEQUENCE [LARGE SCALE GENOMIC DNA]</scope>
    <source>
        <strain evidence="5">R3-111a-1</strain>
    </source>
</reference>
<proteinExistence type="predicted"/>
<keyword evidence="2" id="KW-1133">Transmembrane helix</keyword>
<dbReference type="OrthoDB" id="5358884at2759"/>
<evidence type="ECO:0000313" key="3">
    <source>
        <dbReference type="EMBL" id="EJT77664.1"/>
    </source>
</evidence>
<dbReference type="HOGENOM" id="CLU_079446_0_0_1"/>
<reference evidence="3" key="2">
    <citation type="submission" date="2010-07" db="EMBL/GenBank/DDBJ databases">
        <authorList>
            <consortium name="The Broad Institute Genome Sequencing Platform"/>
            <consortium name="Broad Institute Genome Sequencing Center for Infectious Disease"/>
            <person name="Ma L.-J."/>
            <person name="Dead R."/>
            <person name="Young S."/>
            <person name="Zeng Q."/>
            <person name="Koehrsen M."/>
            <person name="Alvarado L."/>
            <person name="Berlin A."/>
            <person name="Chapman S.B."/>
            <person name="Chen Z."/>
            <person name="Freedman E."/>
            <person name="Gellesch M."/>
            <person name="Goldberg J."/>
            <person name="Griggs A."/>
            <person name="Gujja S."/>
            <person name="Heilman E.R."/>
            <person name="Heiman D."/>
            <person name="Hepburn T."/>
            <person name="Howarth C."/>
            <person name="Jen D."/>
            <person name="Larson L."/>
            <person name="Mehta T."/>
            <person name="Neiman D."/>
            <person name="Pearson M."/>
            <person name="Roberts A."/>
            <person name="Saif S."/>
            <person name="Shea T."/>
            <person name="Shenoy N."/>
            <person name="Sisk P."/>
            <person name="Stolte C."/>
            <person name="Sykes S."/>
            <person name="Walk T."/>
            <person name="White J."/>
            <person name="Yandava C."/>
            <person name="Haas B."/>
            <person name="Nusbaum C."/>
            <person name="Birren B."/>
        </authorList>
    </citation>
    <scope>NUCLEOTIDE SEQUENCE</scope>
    <source>
        <strain evidence="3">R3-111a-1</strain>
    </source>
</reference>
<feature type="region of interest" description="Disordered" evidence="1">
    <location>
        <begin position="1"/>
        <end position="94"/>
    </location>
</feature>
<reference evidence="4" key="5">
    <citation type="submission" date="2018-04" db="UniProtKB">
        <authorList>
            <consortium name="EnsemblFungi"/>
        </authorList>
    </citation>
    <scope>IDENTIFICATION</scope>
    <source>
        <strain evidence="4">R3-111a-1</strain>
    </source>
</reference>
<evidence type="ECO:0000313" key="4">
    <source>
        <dbReference type="EnsemblFungi" id="EJT77664"/>
    </source>
</evidence>
<evidence type="ECO:0000256" key="2">
    <source>
        <dbReference type="SAM" id="Phobius"/>
    </source>
</evidence>
<dbReference type="EMBL" id="GL385396">
    <property type="protein sequence ID" value="EJT77664.1"/>
    <property type="molecule type" value="Genomic_DNA"/>
</dbReference>
<keyword evidence="5" id="KW-1185">Reference proteome</keyword>
<feature type="transmembrane region" description="Helical" evidence="2">
    <location>
        <begin position="99"/>
        <end position="126"/>
    </location>
</feature>
<gene>
    <name evidence="4" type="primary">20343226</name>
    <name evidence="3" type="ORF">GGTG_02768</name>
</gene>
<reference evidence="3" key="3">
    <citation type="submission" date="2010-09" db="EMBL/GenBank/DDBJ databases">
        <title>Annotation of Gaeumannomyces graminis var. tritici R3-111a-1.</title>
        <authorList>
            <consortium name="The Broad Institute Genome Sequencing Platform"/>
            <person name="Ma L.-J."/>
            <person name="Dead R."/>
            <person name="Young S.K."/>
            <person name="Zeng Q."/>
            <person name="Gargeya S."/>
            <person name="Fitzgerald M."/>
            <person name="Haas B."/>
            <person name="Abouelleil A."/>
            <person name="Alvarado L."/>
            <person name="Arachchi H.M."/>
            <person name="Berlin A."/>
            <person name="Brown A."/>
            <person name="Chapman S.B."/>
            <person name="Chen Z."/>
            <person name="Dunbar C."/>
            <person name="Freedman E."/>
            <person name="Gearin G."/>
            <person name="Gellesch M."/>
            <person name="Goldberg J."/>
            <person name="Griggs A."/>
            <person name="Gujja S."/>
            <person name="Heiman D."/>
            <person name="Howarth C."/>
            <person name="Larson L."/>
            <person name="Lui A."/>
            <person name="MacDonald P.J.P."/>
            <person name="Mehta T."/>
            <person name="Montmayeur A."/>
            <person name="Murphy C."/>
            <person name="Neiman D."/>
            <person name="Pearson M."/>
            <person name="Priest M."/>
            <person name="Roberts A."/>
            <person name="Saif S."/>
            <person name="Shea T."/>
            <person name="Shenoy N."/>
            <person name="Sisk P."/>
            <person name="Stolte C."/>
            <person name="Sykes S."/>
            <person name="Yandava C."/>
            <person name="Wortman J."/>
            <person name="Nusbaum C."/>
            <person name="Birren B."/>
        </authorList>
    </citation>
    <scope>NUCLEOTIDE SEQUENCE</scope>
    <source>
        <strain evidence="3">R3-111a-1</strain>
    </source>
</reference>
<dbReference type="EnsemblFungi" id="EJT77664">
    <property type="protein sequence ID" value="EJT77664"/>
    <property type="gene ID" value="GGTG_02768"/>
</dbReference>